<evidence type="ECO:0000256" key="6">
    <source>
        <dbReference type="SAM" id="MobiDB-lite"/>
    </source>
</evidence>
<keyword evidence="3" id="KW-0805">Transcription regulation</keyword>
<protein>
    <submittedName>
        <fullName evidence="7">Uncharacterized protein</fullName>
    </submittedName>
</protein>
<dbReference type="GO" id="GO:0010468">
    <property type="term" value="P:regulation of gene expression"/>
    <property type="evidence" value="ECO:0007669"/>
    <property type="project" value="UniProtKB-ARBA"/>
</dbReference>
<evidence type="ECO:0000256" key="3">
    <source>
        <dbReference type="ARBA" id="ARBA00023015"/>
    </source>
</evidence>
<feature type="compositionally biased region" description="Basic residues" evidence="6">
    <location>
        <begin position="104"/>
        <end position="114"/>
    </location>
</feature>
<dbReference type="InterPro" id="IPR013907">
    <property type="entry name" value="Sds3"/>
</dbReference>
<dbReference type="STRING" id="1263082.A0A068S2D7"/>
<feature type="compositionally biased region" description="Low complexity" evidence="6">
    <location>
        <begin position="115"/>
        <end position="125"/>
    </location>
</feature>
<proteinExistence type="predicted"/>
<feature type="compositionally biased region" description="Basic residues" evidence="6">
    <location>
        <begin position="28"/>
        <end position="37"/>
    </location>
</feature>
<accession>A0A068S2D7</accession>
<keyword evidence="5" id="KW-0539">Nucleus</keyword>
<evidence type="ECO:0000256" key="2">
    <source>
        <dbReference type="ARBA" id="ARBA00022491"/>
    </source>
</evidence>
<gene>
    <name evidence="7" type="ORF">LCOR_06552.1</name>
</gene>
<dbReference type="VEuPathDB" id="FungiDB:LCOR_06552.1"/>
<reference evidence="7" key="1">
    <citation type="submission" date="2013-08" db="EMBL/GenBank/DDBJ databases">
        <title>Gene expansion shapes genome architecture in the human pathogen Lichtheimia corymbifera: an evolutionary genomics analysis in the ancient terrestrial Mucorales (Mucoromycotina).</title>
        <authorList>
            <person name="Schwartze V.U."/>
            <person name="Winter S."/>
            <person name="Shelest E."/>
            <person name="Marcet-Houben M."/>
            <person name="Horn F."/>
            <person name="Wehner S."/>
            <person name="Hoffmann K."/>
            <person name="Riege K."/>
            <person name="Sammeth M."/>
            <person name="Nowrousian M."/>
            <person name="Valiante V."/>
            <person name="Linde J."/>
            <person name="Jacobsen I.D."/>
            <person name="Marz M."/>
            <person name="Brakhage A.A."/>
            <person name="Gabaldon T."/>
            <person name="Bocker S."/>
            <person name="Voigt K."/>
        </authorList>
    </citation>
    <scope>NUCLEOTIDE SEQUENCE [LARGE SCALE GENOMIC DNA]</scope>
    <source>
        <strain evidence="7">FSU 9682</strain>
    </source>
</reference>
<evidence type="ECO:0000313" key="8">
    <source>
        <dbReference type="Proteomes" id="UP000027586"/>
    </source>
</evidence>
<name>A0A068S2D7_9FUNG</name>
<feature type="compositionally biased region" description="Low complexity" evidence="6">
    <location>
        <begin position="78"/>
        <end position="103"/>
    </location>
</feature>
<dbReference type="GO" id="GO:0005654">
    <property type="term" value="C:nucleoplasm"/>
    <property type="evidence" value="ECO:0007669"/>
    <property type="project" value="UniProtKB-ARBA"/>
</dbReference>
<feature type="compositionally biased region" description="Polar residues" evidence="6">
    <location>
        <begin position="13"/>
        <end position="25"/>
    </location>
</feature>
<dbReference type="SMART" id="SM01401">
    <property type="entry name" value="Sds3"/>
    <property type="match status" value="1"/>
</dbReference>
<comment type="subcellular location">
    <subcellularLocation>
        <location evidence="1">Nucleus</location>
    </subcellularLocation>
</comment>
<organism evidence="7 8">
    <name type="scientific">Lichtheimia corymbifera JMRC:FSU:9682</name>
    <dbReference type="NCBI Taxonomy" id="1263082"/>
    <lineage>
        <taxon>Eukaryota</taxon>
        <taxon>Fungi</taxon>
        <taxon>Fungi incertae sedis</taxon>
        <taxon>Mucoromycota</taxon>
        <taxon>Mucoromycotina</taxon>
        <taxon>Mucoromycetes</taxon>
        <taxon>Mucorales</taxon>
        <taxon>Lichtheimiaceae</taxon>
        <taxon>Lichtheimia</taxon>
    </lineage>
</organism>
<dbReference type="Proteomes" id="UP000027586">
    <property type="component" value="Unassembled WGS sequence"/>
</dbReference>
<comment type="caution">
    <text evidence="7">The sequence shown here is derived from an EMBL/GenBank/DDBJ whole genome shotgun (WGS) entry which is preliminary data.</text>
</comment>
<dbReference type="PANTHER" id="PTHR21964">
    <property type="entry name" value="BREAST CANCER METASTASIS-SUPPRESSOR 1"/>
    <property type="match status" value="1"/>
</dbReference>
<evidence type="ECO:0000256" key="5">
    <source>
        <dbReference type="ARBA" id="ARBA00023242"/>
    </source>
</evidence>
<keyword evidence="2" id="KW-0678">Repressor</keyword>
<dbReference type="OrthoDB" id="2442703at2759"/>
<evidence type="ECO:0000256" key="4">
    <source>
        <dbReference type="ARBA" id="ARBA00023163"/>
    </source>
</evidence>
<dbReference type="Pfam" id="PF08598">
    <property type="entry name" value="Sds3"/>
    <property type="match status" value="1"/>
</dbReference>
<evidence type="ECO:0000256" key="1">
    <source>
        <dbReference type="ARBA" id="ARBA00004123"/>
    </source>
</evidence>
<keyword evidence="4" id="KW-0804">Transcription</keyword>
<sequence>MSQVKASPPPQTQSPFSLSHTNQDLHSTHRIMTRRASRSAQSSSTPSTTKHDTIQENDITDSEPIGRMTTRSRSTDVNTQTSSSAEESSSTNNTTTTPSSNATTKRHVRTKRVTKPSPSSSSSSPTNTSMRRRRAAANKDTKPTGMMNAIKQQRLAELDELEQSILDGTHEEYQERMADAEKKRMDQRRIAEQRRHLEEADIRHTFDACKKAAYDQFHQSKAALRKQMITQVQAQIKRLEEEWHSRQGFPADDDQEIFDWVPPDRQTSIHCAPLGLSTDEIMDDLKIATADS</sequence>
<dbReference type="AlphaFoldDB" id="A0A068S2D7"/>
<keyword evidence="8" id="KW-1185">Reference proteome</keyword>
<dbReference type="EMBL" id="CBTN010000029">
    <property type="protein sequence ID" value="CDH55411.1"/>
    <property type="molecule type" value="Genomic_DNA"/>
</dbReference>
<feature type="compositionally biased region" description="Low complexity" evidence="6">
    <location>
        <begin position="38"/>
        <end position="48"/>
    </location>
</feature>
<feature type="region of interest" description="Disordered" evidence="6">
    <location>
        <begin position="1"/>
        <end position="147"/>
    </location>
</feature>
<evidence type="ECO:0000313" key="7">
    <source>
        <dbReference type="EMBL" id="CDH55411.1"/>
    </source>
</evidence>